<dbReference type="InterPro" id="IPR051329">
    <property type="entry name" value="NIR_SIR_4Fe-4S"/>
</dbReference>
<feature type="domain" description="Nitrite/Sulfite reductase ferredoxin-like" evidence="8">
    <location>
        <begin position="53"/>
        <end position="111"/>
    </location>
</feature>
<dbReference type="InterPro" id="IPR006066">
    <property type="entry name" value="NO2/SO3_Rdtase_FeS/sirohaem_BS"/>
</dbReference>
<dbReference type="Proteomes" id="UP000295717">
    <property type="component" value="Unassembled WGS sequence"/>
</dbReference>
<proteinExistence type="predicted"/>
<evidence type="ECO:0000259" key="7">
    <source>
        <dbReference type="Pfam" id="PF01077"/>
    </source>
</evidence>
<evidence type="ECO:0000256" key="2">
    <source>
        <dbReference type="ARBA" id="ARBA00022617"/>
    </source>
</evidence>
<dbReference type="Pfam" id="PF03460">
    <property type="entry name" value="NIR_SIR_ferr"/>
    <property type="match status" value="2"/>
</dbReference>
<protein>
    <submittedName>
        <fullName evidence="9">Sulfite reductase (NADPH) hemoprotein beta-component</fullName>
    </submittedName>
</protein>
<dbReference type="InterPro" id="IPR036136">
    <property type="entry name" value="Nit/Sulf_reduc_fer-like_dom_sf"/>
</dbReference>
<name>A0A4R3NAE6_9GAMM</name>
<keyword evidence="3" id="KW-0479">Metal-binding</keyword>
<keyword evidence="4" id="KW-0560">Oxidoreductase</keyword>
<dbReference type="SUPFAM" id="SSF55124">
    <property type="entry name" value="Nitrite/Sulfite reductase N-terminal domain-like"/>
    <property type="match status" value="2"/>
</dbReference>
<dbReference type="PANTHER" id="PTHR32439">
    <property type="entry name" value="FERREDOXIN--NITRITE REDUCTASE, CHLOROPLASTIC"/>
    <property type="match status" value="1"/>
</dbReference>
<dbReference type="PRINTS" id="PR00397">
    <property type="entry name" value="SIROHAEM"/>
</dbReference>
<dbReference type="GO" id="GO:0016491">
    <property type="term" value="F:oxidoreductase activity"/>
    <property type="evidence" value="ECO:0007669"/>
    <property type="project" value="UniProtKB-KW"/>
</dbReference>
<dbReference type="Pfam" id="PF01077">
    <property type="entry name" value="NIR_SIR"/>
    <property type="match status" value="2"/>
</dbReference>
<evidence type="ECO:0000313" key="10">
    <source>
        <dbReference type="Proteomes" id="UP000295717"/>
    </source>
</evidence>
<keyword evidence="6" id="KW-0411">Iron-sulfur</keyword>
<dbReference type="Gene3D" id="3.90.480.20">
    <property type="match status" value="1"/>
</dbReference>
<dbReference type="GO" id="GO:0051539">
    <property type="term" value="F:4 iron, 4 sulfur cluster binding"/>
    <property type="evidence" value="ECO:0007669"/>
    <property type="project" value="UniProtKB-KW"/>
</dbReference>
<reference evidence="9 10" key="1">
    <citation type="submission" date="2019-03" db="EMBL/GenBank/DDBJ databases">
        <title>Genomic Encyclopedia of Type Strains, Phase IV (KMG-IV): sequencing the most valuable type-strain genomes for metagenomic binning, comparative biology and taxonomic classification.</title>
        <authorList>
            <person name="Goeker M."/>
        </authorList>
    </citation>
    <scope>NUCLEOTIDE SEQUENCE [LARGE SCALE GENOMIC DNA]</scope>
    <source>
        <strain evidence="9 10">DSM 13587</strain>
    </source>
</reference>
<dbReference type="InterPro" id="IPR045854">
    <property type="entry name" value="NO2/SO3_Rdtase_4Fe4S_sf"/>
</dbReference>
<evidence type="ECO:0000259" key="8">
    <source>
        <dbReference type="Pfam" id="PF03460"/>
    </source>
</evidence>
<feature type="domain" description="Nitrite/sulphite reductase 4Fe-4S" evidence="7">
    <location>
        <begin position="407"/>
        <end position="540"/>
    </location>
</feature>
<keyword evidence="5" id="KW-0408">Iron</keyword>
<sequence>MYRYDALDQQRLTDRVAQFRDQTHRYLRGELSDDAFRPLRLQNGLYVLRHAPMLRVAIPYGLVSGEQLRRLAQVSRTYGLGPAHITTRQNLQFNGPKLEVVPDILAELAEVQLHSIQTSGSCIRGITTDPLAGAVPDERDDPRPWCELLRQWSITHPEYTRLPRKFKIAVSGTRAGRTLLRVHDLGLELVRNEQGELGFCVLVGGGLGRWPMLGQELTPFIAWPHLLTYIEAIVRVYDRHGRRDDAAKGRLKVLVRTLGIVAFRALVEDEWSSLRDGPGTLTAADVARVARHFTAPPLDAAAPEGFVDQDSASDPAYADWLRHNVRPHRQGGYAIVTLSAKGADVASGELTPEQLEQLADWADAYSFGEARFSQRQNPVLAPVRQRDLPALWQAARATGLGASHGGRLMDLVACPGGRHCDLSTVETQPVATAIHHHFADRTDLGELAVHLSGCINGCAHHQLAPIGLRGTEKQGQPHFQIAIGGRAGRDTRLGETLGPAIPGAAIPAAIETLIATYQTQRLPGEDFSATVQRIGATPFHHDLYGPETAARQVAYG</sequence>
<feature type="domain" description="Nitrite/sulphite reductase 4Fe-4S" evidence="7">
    <location>
        <begin position="119"/>
        <end position="272"/>
    </location>
</feature>
<evidence type="ECO:0000256" key="5">
    <source>
        <dbReference type="ARBA" id="ARBA00023004"/>
    </source>
</evidence>
<dbReference type="Gene3D" id="3.30.413.10">
    <property type="entry name" value="Sulfite Reductase Hemoprotein, domain 1"/>
    <property type="match status" value="2"/>
</dbReference>
<dbReference type="GO" id="GO:0046872">
    <property type="term" value="F:metal ion binding"/>
    <property type="evidence" value="ECO:0007669"/>
    <property type="project" value="UniProtKB-KW"/>
</dbReference>
<evidence type="ECO:0000256" key="3">
    <source>
        <dbReference type="ARBA" id="ARBA00022723"/>
    </source>
</evidence>
<evidence type="ECO:0000256" key="1">
    <source>
        <dbReference type="ARBA" id="ARBA00022485"/>
    </source>
</evidence>
<evidence type="ECO:0000313" key="9">
    <source>
        <dbReference type="EMBL" id="TCT24133.1"/>
    </source>
</evidence>
<dbReference type="EMBL" id="SMAO01000001">
    <property type="protein sequence ID" value="TCT24133.1"/>
    <property type="molecule type" value="Genomic_DNA"/>
</dbReference>
<evidence type="ECO:0000256" key="6">
    <source>
        <dbReference type="ARBA" id="ARBA00023014"/>
    </source>
</evidence>
<dbReference type="InterPro" id="IPR005117">
    <property type="entry name" value="NiRdtase/SiRdtase_haem-b_fer"/>
</dbReference>
<dbReference type="SUPFAM" id="SSF56014">
    <property type="entry name" value="Nitrite and sulphite reductase 4Fe-4S domain-like"/>
    <property type="match status" value="2"/>
</dbReference>
<gene>
    <name evidence="9" type="ORF">EDC35_101453</name>
</gene>
<accession>A0A4R3NAE6</accession>
<dbReference type="GO" id="GO:0020037">
    <property type="term" value="F:heme binding"/>
    <property type="evidence" value="ECO:0007669"/>
    <property type="project" value="InterPro"/>
</dbReference>
<keyword evidence="1" id="KW-0004">4Fe-4S</keyword>
<evidence type="ECO:0000256" key="4">
    <source>
        <dbReference type="ARBA" id="ARBA00023002"/>
    </source>
</evidence>
<dbReference type="RefSeq" id="WP_132975293.1">
    <property type="nucleotide sequence ID" value="NZ_SMAO01000001.1"/>
</dbReference>
<comment type="caution">
    <text evidence="9">The sequence shown here is derived from an EMBL/GenBank/DDBJ whole genome shotgun (WGS) entry which is preliminary data.</text>
</comment>
<feature type="domain" description="Nitrite/Sulfite reductase ferredoxin-like" evidence="8">
    <location>
        <begin position="327"/>
        <end position="397"/>
    </location>
</feature>
<organism evidence="9 10">
    <name type="scientific">Thiobaca trueperi</name>
    <dbReference type="NCBI Taxonomy" id="127458"/>
    <lineage>
        <taxon>Bacteria</taxon>
        <taxon>Pseudomonadati</taxon>
        <taxon>Pseudomonadota</taxon>
        <taxon>Gammaproteobacteria</taxon>
        <taxon>Chromatiales</taxon>
        <taxon>Chromatiaceae</taxon>
        <taxon>Thiobaca</taxon>
    </lineage>
</organism>
<keyword evidence="2" id="KW-0349">Heme</keyword>
<dbReference type="OrthoDB" id="3189055at2"/>
<dbReference type="InterPro" id="IPR006067">
    <property type="entry name" value="NO2/SO3_Rdtase_4Fe4S_dom"/>
</dbReference>
<keyword evidence="10" id="KW-1185">Reference proteome</keyword>
<dbReference type="AlphaFoldDB" id="A0A4R3NAE6"/>
<dbReference type="PANTHER" id="PTHR32439:SF9">
    <property type="entry name" value="BLR3264 PROTEIN"/>
    <property type="match status" value="1"/>
</dbReference>